<dbReference type="GO" id="GO:0008933">
    <property type="term" value="F:peptidoglycan lytic transglycosylase activity"/>
    <property type="evidence" value="ECO:0007669"/>
    <property type="project" value="InterPro"/>
</dbReference>
<keyword evidence="5" id="KW-1185">Reference proteome</keyword>
<evidence type="ECO:0000313" key="4">
    <source>
        <dbReference type="EMBL" id="CCG43714.1"/>
    </source>
</evidence>
<evidence type="ECO:0000256" key="2">
    <source>
        <dbReference type="SAM" id="MobiDB-lite"/>
    </source>
</evidence>
<dbReference type="eggNOG" id="COG0741">
    <property type="taxonomic scope" value="Bacteria"/>
</dbReference>
<dbReference type="PANTHER" id="PTHR37423">
    <property type="entry name" value="SOLUBLE LYTIC MUREIN TRANSGLYCOSYLASE-RELATED"/>
    <property type="match status" value="1"/>
</dbReference>
<dbReference type="CDD" id="cd00254">
    <property type="entry name" value="LT-like"/>
    <property type="match status" value="1"/>
</dbReference>
<gene>
    <name evidence="4" type="primary">yjbJ</name>
    <name evidence="4" type="ordered locus">HBHAL_1340</name>
</gene>
<dbReference type="KEGG" id="hhd:HBHAL_1340"/>
<name>I0JHU6_HALH3</name>
<dbReference type="Gene3D" id="1.10.530.10">
    <property type="match status" value="1"/>
</dbReference>
<dbReference type="InterPro" id="IPR000189">
    <property type="entry name" value="Transglyc_AS"/>
</dbReference>
<dbReference type="GO" id="GO:0016020">
    <property type="term" value="C:membrane"/>
    <property type="evidence" value="ECO:0007669"/>
    <property type="project" value="InterPro"/>
</dbReference>
<proteinExistence type="inferred from homology"/>
<dbReference type="PATRIC" id="fig|866895.3.peg.340"/>
<dbReference type="GO" id="GO:0000270">
    <property type="term" value="P:peptidoglycan metabolic process"/>
    <property type="evidence" value="ECO:0007669"/>
    <property type="project" value="InterPro"/>
</dbReference>
<dbReference type="InterPro" id="IPR008258">
    <property type="entry name" value="Transglycosylase_SLT_dom_1"/>
</dbReference>
<dbReference type="RefSeq" id="WP_014641621.1">
    <property type="nucleotide sequence ID" value="NC_017668.1"/>
</dbReference>
<dbReference type="AlphaFoldDB" id="I0JHU6"/>
<sequence>MNFGSLNFLIQMQSMSMMSLYSNKNQTNNDNNRDMTFHNLLEAAFSQPPATSAVQPQARITSFTTFQVQPIHMESNKETQEAPVSDNHREAGKTSNPEESKEVKETDNTKGKDQDIEQIIKKASQHYGIDEKLIRSVVQAESNYNADAVSHAGAQGLMQLMPATAEGMGVKDPFNPEENVMGGTKYLKQMLDRYDGDSRLALAAYNAGPGNVDKYGGVPPFQETQNYVSKVLAHV</sequence>
<evidence type="ECO:0000256" key="1">
    <source>
        <dbReference type="ARBA" id="ARBA00007734"/>
    </source>
</evidence>
<comment type="similarity">
    <text evidence="1">Belongs to the transglycosylase Slt family.</text>
</comment>
<dbReference type="STRING" id="866895.HBHAL_1340"/>
<dbReference type="InterPro" id="IPR023346">
    <property type="entry name" value="Lysozyme-like_dom_sf"/>
</dbReference>
<dbReference type="PROSITE" id="PS00922">
    <property type="entry name" value="TRANSGLYCOSYLASE"/>
    <property type="match status" value="1"/>
</dbReference>
<feature type="region of interest" description="Disordered" evidence="2">
    <location>
        <begin position="74"/>
        <end position="115"/>
    </location>
</feature>
<evidence type="ECO:0000313" key="5">
    <source>
        <dbReference type="Proteomes" id="UP000007397"/>
    </source>
</evidence>
<dbReference type="EMBL" id="HE717023">
    <property type="protein sequence ID" value="CCG43714.1"/>
    <property type="molecule type" value="Genomic_DNA"/>
</dbReference>
<evidence type="ECO:0000259" key="3">
    <source>
        <dbReference type="Pfam" id="PF01464"/>
    </source>
</evidence>
<dbReference type="HOGENOM" id="CLU_065765_4_2_9"/>
<dbReference type="PANTHER" id="PTHR37423:SF2">
    <property type="entry name" value="MEMBRANE-BOUND LYTIC MUREIN TRANSGLYCOSYLASE C"/>
    <property type="match status" value="1"/>
</dbReference>
<organism evidence="4 5">
    <name type="scientific">Halobacillus halophilus (strain ATCC 35676 / DSM 2266 / JCM 20832 / KCTC 3685 / LMG 17431 / NBRC 102448 / NCIMB 2269)</name>
    <name type="common">Sporosarcina halophila</name>
    <dbReference type="NCBI Taxonomy" id="866895"/>
    <lineage>
        <taxon>Bacteria</taxon>
        <taxon>Bacillati</taxon>
        <taxon>Bacillota</taxon>
        <taxon>Bacilli</taxon>
        <taxon>Bacillales</taxon>
        <taxon>Bacillaceae</taxon>
        <taxon>Halobacillus</taxon>
    </lineage>
</organism>
<dbReference type="Pfam" id="PF01464">
    <property type="entry name" value="SLT"/>
    <property type="match status" value="1"/>
</dbReference>
<dbReference type="Proteomes" id="UP000007397">
    <property type="component" value="Chromosome"/>
</dbReference>
<protein>
    <submittedName>
        <fullName evidence="4">Transglycosylase domain protein</fullName>
    </submittedName>
</protein>
<accession>I0JHU6</accession>
<dbReference type="SUPFAM" id="SSF53955">
    <property type="entry name" value="Lysozyme-like"/>
    <property type="match status" value="1"/>
</dbReference>
<reference evidence="4 5" key="1">
    <citation type="journal article" date="2013" name="Environ. Microbiol.">
        <title>Chloride and organic osmolytes: a hybrid strategy to cope with elevated salinities by the moderately halophilic, chloride-dependent bacterium Halobacillus halophilus.</title>
        <authorList>
            <person name="Saum S.H."/>
            <person name="Pfeiffer F."/>
            <person name="Palm P."/>
            <person name="Rampp M."/>
            <person name="Schuster S.C."/>
            <person name="Muller V."/>
            <person name="Oesterhelt D."/>
        </authorList>
    </citation>
    <scope>NUCLEOTIDE SEQUENCE [LARGE SCALE GENOMIC DNA]</scope>
    <source>
        <strain evidence="5">ATCC 35676 / DSM 2266 / JCM 20832 / KCTC 3685 / LMG 17431 / NBRC 102448 / NCIMB 2269</strain>
    </source>
</reference>
<feature type="domain" description="Transglycosylase SLT" evidence="3">
    <location>
        <begin position="119"/>
        <end position="226"/>
    </location>
</feature>